<dbReference type="Pfam" id="PF00218">
    <property type="entry name" value="IGPS"/>
    <property type="match status" value="1"/>
</dbReference>
<comment type="pathway">
    <text evidence="2 8">Amino-acid biosynthesis; L-tryptophan biosynthesis; L-tryptophan from chorismate: step 4/5.</text>
</comment>
<dbReference type="EC" id="4.1.1.48" evidence="8"/>
<evidence type="ECO:0000259" key="9">
    <source>
        <dbReference type="Pfam" id="PF00218"/>
    </source>
</evidence>
<evidence type="ECO:0000313" key="11">
    <source>
        <dbReference type="Proteomes" id="UP001107961"/>
    </source>
</evidence>
<dbReference type="NCBIfam" id="NF001377">
    <property type="entry name" value="PRK00278.2-4"/>
    <property type="match status" value="1"/>
</dbReference>
<dbReference type="FunFam" id="3.20.20.70:FF:000024">
    <property type="entry name" value="Indole-3-glycerol phosphate synthase"/>
    <property type="match status" value="1"/>
</dbReference>
<dbReference type="InterPro" id="IPR011060">
    <property type="entry name" value="RibuloseP-bd_barrel"/>
</dbReference>
<keyword evidence="7 8" id="KW-0456">Lyase</keyword>
<dbReference type="AlphaFoldDB" id="A0A9Q3ZEM8"/>
<protein>
    <recommendedName>
        <fullName evidence="8">Indole-3-glycerol phosphate synthase</fullName>
        <shortName evidence="8">IGPS</shortName>
        <ecNumber evidence="8">4.1.1.48</ecNumber>
    </recommendedName>
</protein>
<feature type="domain" description="Indole-3-glycerol phosphate synthase" evidence="9">
    <location>
        <begin position="7"/>
        <end position="262"/>
    </location>
</feature>
<evidence type="ECO:0000256" key="7">
    <source>
        <dbReference type="ARBA" id="ARBA00023239"/>
    </source>
</evidence>
<evidence type="ECO:0000313" key="10">
    <source>
        <dbReference type="EMBL" id="MCE7507074.1"/>
    </source>
</evidence>
<dbReference type="InterPro" id="IPR013798">
    <property type="entry name" value="Indole-3-glycerol_P_synth_dom"/>
</dbReference>
<dbReference type="InterPro" id="IPR045186">
    <property type="entry name" value="Indole-3-glycerol_P_synth"/>
</dbReference>
<dbReference type="RefSeq" id="WP_022994119.1">
    <property type="nucleotide sequence ID" value="NZ_CBDDTQ010000001.1"/>
</dbReference>
<accession>A0A9Q3ZEM8</accession>
<keyword evidence="5 8" id="KW-0822">Tryptophan biosynthesis</keyword>
<keyword evidence="11" id="KW-1185">Reference proteome</keyword>
<evidence type="ECO:0000256" key="4">
    <source>
        <dbReference type="ARBA" id="ARBA00022793"/>
    </source>
</evidence>
<dbReference type="NCBIfam" id="NF001370">
    <property type="entry name" value="PRK00278.1-2"/>
    <property type="match status" value="1"/>
</dbReference>
<name>A0A9Q3ZEM8_9GAMM</name>
<dbReference type="PANTHER" id="PTHR22854">
    <property type="entry name" value="TRYPTOPHAN BIOSYNTHESIS PROTEIN"/>
    <property type="match status" value="1"/>
</dbReference>
<dbReference type="Proteomes" id="UP001107961">
    <property type="component" value="Unassembled WGS sequence"/>
</dbReference>
<comment type="similarity">
    <text evidence="8">Belongs to the TrpC family.</text>
</comment>
<dbReference type="SUPFAM" id="SSF51366">
    <property type="entry name" value="Ribulose-phoshate binding barrel"/>
    <property type="match status" value="1"/>
</dbReference>
<dbReference type="KEGG" id="axe:P40_04775"/>
<dbReference type="GO" id="GO:0004425">
    <property type="term" value="F:indole-3-glycerol-phosphate synthase activity"/>
    <property type="evidence" value="ECO:0007669"/>
    <property type="project" value="UniProtKB-UniRule"/>
</dbReference>
<dbReference type="PANTHER" id="PTHR22854:SF2">
    <property type="entry name" value="INDOLE-3-GLYCEROL-PHOSPHATE SYNTHASE"/>
    <property type="match status" value="1"/>
</dbReference>
<sequence>MSNGTILDRIIERKEQEIADGKRRYSMGDLRALAENQRRARGFHRKLYDRVAEGKPAVIAEIKKASPSKGVIREDFDPVDIARRYEENGAACLSVLTDQEFFQGHEDYLRAARNAVSLPVLRKDFIVDPWQVFETRAMGADAILLIVAALSDAQMDELYHAAQQAGCDVLVEVHSGEELERAMKLNVEVVGINNRDLRTFETRLDTTLELAPQVPADHLVVTESGIHTRADVRLMRDNGIHGFLVGEAFMREEDPGAALKKLFF</sequence>
<keyword evidence="3 8" id="KW-0028">Amino-acid biosynthesis</keyword>
<dbReference type="Gene3D" id="3.20.20.70">
    <property type="entry name" value="Aldolase class I"/>
    <property type="match status" value="1"/>
</dbReference>
<dbReference type="InterPro" id="IPR001468">
    <property type="entry name" value="Indole-3-GlycerolPSynthase_CS"/>
</dbReference>
<dbReference type="HAMAP" id="MF_00134_B">
    <property type="entry name" value="IGPS_B"/>
    <property type="match status" value="1"/>
</dbReference>
<gene>
    <name evidence="8 10" type="primary">trpC</name>
    <name evidence="10" type="ORF">LZG35_00385</name>
</gene>
<proteinExistence type="inferred from homology"/>
<keyword evidence="6 8" id="KW-0057">Aromatic amino acid biosynthesis</keyword>
<dbReference type="PROSITE" id="PS00614">
    <property type="entry name" value="IGPS"/>
    <property type="match status" value="1"/>
</dbReference>
<dbReference type="GO" id="GO:0004640">
    <property type="term" value="F:phosphoribosylanthranilate isomerase activity"/>
    <property type="evidence" value="ECO:0007669"/>
    <property type="project" value="TreeGrafter"/>
</dbReference>
<dbReference type="EMBL" id="JAJVKT010000001">
    <property type="protein sequence ID" value="MCE7507074.1"/>
    <property type="molecule type" value="Genomic_DNA"/>
</dbReference>
<dbReference type="InterPro" id="IPR013785">
    <property type="entry name" value="Aldolase_TIM"/>
</dbReference>
<comment type="caution">
    <text evidence="10">The sequence shown here is derived from an EMBL/GenBank/DDBJ whole genome shotgun (WGS) entry which is preliminary data.</text>
</comment>
<evidence type="ECO:0000256" key="3">
    <source>
        <dbReference type="ARBA" id="ARBA00022605"/>
    </source>
</evidence>
<dbReference type="GO" id="GO:0000162">
    <property type="term" value="P:L-tryptophan biosynthetic process"/>
    <property type="evidence" value="ECO:0007669"/>
    <property type="project" value="UniProtKB-UniRule"/>
</dbReference>
<evidence type="ECO:0000256" key="2">
    <source>
        <dbReference type="ARBA" id="ARBA00004696"/>
    </source>
</evidence>
<reference evidence="10" key="1">
    <citation type="submission" date="2022-01" db="EMBL/GenBank/DDBJ databases">
        <authorList>
            <person name="Karlyshev A.V."/>
            <person name="Jaspars M."/>
        </authorList>
    </citation>
    <scope>NUCLEOTIDE SEQUENCE</scope>
    <source>
        <strain evidence="10">AGSA3-2</strain>
    </source>
</reference>
<evidence type="ECO:0000256" key="6">
    <source>
        <dbReference type="ARBA" id="ARBA00023141"/>
    </source>
</evidence>
<dbReference type="HAMAP" id="MF_00134_A">
    <property type="entry name" value="IGPS_A"/>
    <property type="match status" value="1"/>
</dbReference>
<dbReference type="NCBIfam" id="NF001373">
    <property type="entry name" value="PRK00278.1-6"/>
    <property type="match status" value="1"/>
</dbReference>
<evidence type="ECO:0000256" key="1">
    <source>
        <dbReference type="ARBA" id="ARBA00001633"/>
    </source>
</evidence>
<evidence type="ECO:0000256" key="5">
    <source>
        <dbReference type="ARBA" id="ARBA00022822"/>
    </source>
</evidence>
<dbReference type="GeneID" id="94685740"/>
<comment type="catalytic activity">
    <reaction evidence="1 8">
        <text>1-(2-carboxyphenylamino)-1-deoxy-D-ribulose 5-phosphate + H(+) = (1S,2R)-1-C-(indol-3-yl)glycerol 3-phosphate + CO2 + H2O</text>
        <dbReference type="Rhea" id="RHEA:23476"/>
        <dbReference type="ChEBI" id="CHEBI:15377"/>
        <dbReference type="ChEBI" id="CHEBI:15378"/>
        <dbReference type="ChEBI" id="CHEBI:16526"/>
        <dbReference type="ChEBI" id="CHEBI:58613"/>
        <dbReference type="ChEBI" id="CHEBI:58866"/>
        <dbReference type="EC" id="4.1.1.48"/>
    </reaction>
</comment>
<evidence type="ECO:0000256" key="8">
    <source>
        <dbReference type="HAMAP-Rule" id="MF_00134"/>
    </source>
</evidence>
<dbReference type="CDD" id="cd00331">
    <property type="entry name" value="IGPS"/>
    <property type="match status" value="1"/>
</dbReference>
<keyword evidence="4 8" id="KW-0210">Decarboxylase</keyword>
<organism evidence="10 11">
    <name type="scientific">Alloalcanivorax xenomutans</name>
    <dbReference type="NCBI Taxonomy" id="1094342"/>
    <lineage>
        <taxon>Bacteria</taxon>
        <taxon>Pseudomonadati</taxon>
        <taxon>Pseudomonadota</taxon>
        <taxon>Gammaproteobacteria</taxon>
        <taxon>Oceanospirillales</taxon>
        <taxon>Alcanivoracaceae</taxon>
        <taxon>Alloalcanivorax</taxon>
    </lineage>
</organism>